<organism evidence="1 2">
    <name type="scientific">Diphasiastrum complanatum</name>
    <name type="common">Issler's clubmoss</name>
    <name type="synonym">Lycopodium complanatum</name>
    <dbReference type="NCBI Taxonomy" id="34168"/>
    <lineage>
        <taxon>Eukaryota</taxon>
        <taxon>Viridiplantae</taxon>
        <taxon>Streptophyta</taxon>
        <taxon>Embryophyta</taxon>
        <taxon>Tracheophyta</taxon>
        <taxon>Lycopodiopsida</taxon>
        <taxon>Lycopodiales</taxon>
        <taxon>Lycopodiaceae</taxon>
        <taxon>Lycopodioideae</taxon>
        <taxon>Diphasiastrum</taxon>
    </lineage>
</organism>
<dbReference type="Proteomes" id="UP001162992">
    <property type="component" value="Chromosome 19"/>
</dbReference>
<evidence type="ECO:0000313" key="2">
    <source>
        <dbReference type="Proteomes" id="UP001162992"/>
    </source>
</evidence>
<proteinExistence type="predicted"/>
<dbReference type="EMBL" id="CM055110">
    <property type="protein sequence ID" value="KAJ7521147.1"/>
    <property type="molecule type" value="Genomic_DNA"/>
</dbReference>
<accession>A0ACC2AV55</accession>
<reference evidence="2" key="1">
    <citation type="journal article" date="2024" name="Proc. Natl. Acad. Sci. U.S.A.">
        <title>Extraordinary preservation of gene collinearity over three hundred million years revealed in homosporous lycophytes.</title>
        <authorList>
            <person name="Li C."/>
            <person name="Wickell D."/>
            <person name="Kuo L.Y."/>
            <person name="Chen X."/>
            <person name="Nie B."/>
            <person name="Liao X."/>
            <person name="Peng D."/>
            <person name="Ji J."/>
            <person name="Jenkins J."/>
            <person name="Williams M."/>
            <person name="Shu S."/>
            <person name="Plott C."/>
            <person name="Barry K."/>
            <person name="Rajasekar S."/>
            <person name="Grimwood J."/>
            <person name="Han X."/>
            <person name="Sun S."/>
            <person name="Hou Z."/>
            <person name="He W."/>
            <person name="Dai G."/>
            <person name="Sun C."/>
            <person name="Schmutz J."/>
            <person name="Leebens-Mack J.H."/>
            <person name="Li F.W."/>
            <person name="Wang L."/>
        </authorList>
    </citation>
    <scope>NUCLEOTIDE SEQUENCE [LARGE SCALE GENOMIC DNA]</scope>
    <source>
        <strain evidence="2">cv. PW_Plant_1</strain>
    </source>
</reference>
<keyword evidence="2" id="KW-1185">Reference proteome</keyword>
<evidence type="ECO:0000313" key="1">
    <source>
        <dbReference type="EMBL" id="KAJ7521147.1"/>
    </source>
</evidence>
<gene>
    <name evidence="1" type="ORF">O6H91_19G040100</name>
</gene>
<sequence length="116" mass="13402">MKDQEEGWLSTIPRPSKLLLLHARRNHSPIHIKTANTQAVCMIATWNSEGIGGCHMMKVLFKFFLRVLDHRRPHPTSRTQRRACGPVRWSVQVAMQSVQVAWCQLVPARLQPHKIF</sequence>
<comment type="caution">
    <text evidence="1">The sequence shown here is derived from an EMBL/GenBank/DDBJ whole genome shotgun (WGS) entry which is preliminary data.</text>
</comment>
<protein>
    <submittedName>
        <fullName evidence="1">Uncharacterized protein</fullName>
    </submittedName>
</protein>
<name>A0ACC2AV55_DIPCM</name>